<organism evidence="7 8">
    <name type="scientific">Dactylosporangium fulvum</name>
    <dbReference type="NCBI Taxonomy" id="53359"/>
    <lineage>
        <taxon>Bacteria</taxon>
        <taxon>Bacillati</taxon>
        <taxon>Actinomycetota</taxon>
        <taxon>Actinomycetes</taxon>
        <taxon>Micromonosporales</taxon>
        <taxon>Micromonosporaceae</taxon>
        <taxon>Dactylosporangium</taxon>
    </lineage>
</organism>
<feature type="transmembrane region" description="Helical" evidence="5">
    <location>
        <begin position="294"/>
        <end position="316"/>
    </location>
</feature>
<name>A0ABY5W3W3_9ACTN</name>
<evidence type="ECO:0000256" key="4">
    <source>
        <dbReference type="ARBA" id="ARBA00023136"/>
    </source>
</evidence>
<feature type="transmembrane region" description="Helical" evidence="5">
    <location>
        <begin position="156"/>
        <end position="179"/>
    </location>
</feature>
<feature type="transmembrane region" description="Helical" evidence="5">
    <location>
        <begin position="130"/>
        <end position="150"/>
    </location>
</feature>
<evidence type="ECO:0000256" key="2">
    <source>
        <dbReference type="ARBA" id="ARBA00022692"/>
    </source>
</evidence>
<evidence type="ECO:0000313" key="8">
    <source>
        <dbReference type="Proteomes" id="UP001059617"/>
    </source>
</evidence>
<dbReference type="CDD" id="cd17393">
    <property type="entry name" value="MFS_MosC_like"/>
    <property type="match status" value="1"/>
</dbReference>
<proteinExistence type="predicted"/>
<evidence type="ECO:0000259" key="6">
    <source>
        <dbReference type="PROSITE" id="PS50850"/>
    </source>
</evidence>
<evidence type="ECO:0000256" key="5">
    <source>
        <dbReference type="SAM" id="Phobius"/>
    </source>
</evidence>
<feature type="transmembrane region" description="Helical" evidence="5">
    <location>
        <begin position="200"/>
        <end position="218"/>
    </location>
</feature>
<dbReference type="InterPro" id="IPR051788">
    <property type="entry name" value="MFS_Transporter"/>
</dbReference>
<keyword evidence="4 5" id="KW-0472">Membrane</keyword>
<dbReference type="InterPro" id="IPR020846">
    <property type="entry name" value="MFS_dom"/>
</dbReference>
<dbReference type="InterPro" id="IPR011701">
    <property type="entry name" value="MFS"/>
</dbReference>
<reference evidence="7" key="1">
    <citation type="submission" date="2021-04" db="EMBL/GenBank/DDBJ databases">
        <authorList>
            <person name="Hartkoorn R.C."/>
            <person name="Beaudoing E."/>
            <person name="Hot D."/>
        </authorList>
    </citation>
    <scope>NUCLEOTIDE SEQUENCE</scope>
    <source>
        <strain evidence="7">NRRL B-16292</strain>
    </source>
</reference>
<dbReference type="PROSITE" id="PS50850">
    <property type="entry name" value="MFS"/>
    <property type="match status" value="1"/>
</dbReference>
<dbReference type="PANTHER" id="PTHR23514:SF13">
    <property type="entry name" value="INNER MEMBRANE PROTEIN YBJJ"/>
    <property type="match status" value="1"/>
</dbReference>
<dbReference type="RefSeq" id="WP_259862519.1">
    <property type="nucleotide sequence ID" value="NZ_BAAAST010000065.1"/>
</dbReference>
<feature type="transmembrane region" description="Helical" evidence="5">
    <location>
        <begin position="233"/>
        <end position="254"/>
    </location>
</feature>
<dbReference type="EMBL" id="CP073720">
    <property type="protein sequence ID" value="UWP84617.1"/>
    <property type="molecule type" value="Genomic_DNA"/>
</dbReference>
<feature type="transmembrane region" description="Helical" evidence="5">
    <location>
        <begin position="356"/>
        <end position="374"/>
    </location>
</feature>
<dbReference type="Pfam" id="PF07690">
    <property type="entry name" value="MFS_1"/>
    <property type="match status" value="1"/>
</dbReference>
<dbReference type="Gene3D" id="1.20.1250.20">
    <property type="entry name" value="MFS general substrate transporter like domains"/>
    <property type="match status" value="2"/>
</dbReference>
<evidence type="ECO:0000313" key="7">
    <source>
        <dbReference type="EMBL" id="UWP84617.1"/>
    </source>
</evidence>
<keyword evidence="3 5" id="KW-1133">Transmembrane helix</keyword>
<feature type="transmembrane region" description="Helical" evidence="5">
    <location>
        <begin position="44"/>
        <end position="67"/>
    </location>
</feature>
<keyword evidence="8" id="KW-1185">Reference proteome</keyword>
<evidence type="ECO:0000256" key="1">
    <source>
        <dbReference type="ARBA" id="ARBA00004651"/>
    </source>
</evidence>
<feature type="transmembrane region" description="Helical" evidence="5">
    <location>
        <begin position="99"/>
        <end position="118"/>
    </location>
</feature>
<dbReference type="PANTHER" id="PTHR23514">
    <property type="entry name" value="BYPASS OF STOP CODON PROTEIN 6"/>
    <property type="match status" value="1"/>
</dbReference>
<feature type="domain" description="Major facilitator superfamily (MFS) profile" evidence="6">
    <location>
        <begin position="8"/>
        <end position="382"/>
    </location>
</feature>
<feature type="transmembrane region" description="Helical" evidence="5">
    <location>
        <begin position="74"/>
        <end position="93"/>
    </location>
</feature>
<dbReference type="Proteomes" id="UP001059617">
    <property type="component" value="Chromosome"/>
</dbReference>
<gene>
    <name evidence="7" type="ORF">Dfulv_10430</name>
</gene>
<comment type="subcellular location">
    <subcellularLocation>
        <location evidence="1">Cell membrane</location>
        <topology evidence="1">Multi-pass membrane protein</topology>
    </subcellularLocation>
</comment>
<feature type="transmembrane region" description="Helical" evidence="5">
    <location>
        <begin position="12"/>
        <end position="32"/>
    </location>
</feature>
<evidence type="ECO:0000256" key="3">
    <source>
        <dbReference type="ARBA" id="ARBA00022989"/>
    </source>
</evidence>
<dbReference type="InterPro" id="IPR036259">
    <property type="entry name" value="MFS_trans_sf"/>
</dbReference>
<feature type="transmembrane region" description="Helical" evidence="5">
    <location>
        <begin position="328"/>
        <end position="350"/>
    </location>
</feature>
<protein>
    <submittedName>
        <fullName evidence="7">MFS transporter</fullName>
    </submittedName>
</protein>
<dbReference type="SUPFAM" id="SSF103473">
    <property type="entry name" value="MFS general substrate transporter"/>
    <property type="match status" value="1"/>
</dbReference>
<feature type="transmembrane region" description="Helical" evidence="5">
    <location>
        <begin position="266"/>
        <end position="288"/>
    </location>
</feature>
<accession>A0ABY5W3W3</accession>
<sequence length="396" mass="39498">MDQRDRRARVAVAGAYLVQGFCFAALLTQVGVLQEKFGFSDGELSLVLLAVPVVAGIGSVVAGLLSARLGSSPVLRAGGPGVCGAIVLVGLSAEQWELFGALALVGLFLGIVDATMNMQGVAVERRYGRPVLNSFHAVWSVGAILGALATAGTARLGWSVAASLGAVALVGAILAAFAGPAQLRRAEESTDLPAGTGPAIPWRPIVLVGVAMMLMFIADSAVSNWSAVFLDHALSASTSVAALGLAAYQATMLVGRTAGDRIVRRFGPVGVVSVGGVVGGLGLGLVAAAPSPAVGVAGFAVVGLGLSLVVPQSFAAAGRLDPAGTGVAIARVNLFNYAGFVVGAGLIGVVAESASLRLAFVVPAVLAAGIAALAPSFRTRSPEQPVPVAPATVPQL</sequence>
<keyword evidence="2 5" id="KW-0812">Transmembrane</keyword>
<reference evidence="7" key="2">
    <citation type="submission" date="2022-09" db="EMBL/GenBank/DDBJ databases">
        <title>Biosynthetic gene clusters of Dactylosporangioum fulvum.</title>
        <authorList>
            <person name="Caradec T."/>
        </authorList>
    </citation>
    <scope>NUCLEOTIDE SEQUENCE</scope>
    <source>
        <strain evidence="7">NRRL B-16292</strain>
    </source>
</reference>